<comment type="caution">
    <text evidence="2">The sequence shown here is derived from an EMBL/GenBank/DDBJ whole genome shotgun (WGS) entry which is preliminary data.</text>
</comment>
<sequence length="353" mass="40229">MTNTLHFVGGEMGISLLEMKIICLLPIVGMPYEEFVPSNHQLPAVNEVGKRLYLSIVFELLLIYTELFLFPIMGHIVRPKIFIMACKMAQGDKISLAVAVLGFVYHKLGKICTNDGGPDTANALFPIHLLVGSEQHVEYYSKLLEHSKDMEFLGTDELSLNNFEFLLSIRYASLPIRVGIDMWIEPYYLNRFTRQFGFYQGIPDSDLEFSVIQRNYCHISHLAIVQRILLPGSSVVNEPSSKVFSTILIDPELSIGLAIHTVDCQMTKAIVKLMSSSDLNELLKSREPVSNHLMRLNEIVLDCDARRRPVNWFAQCVHQIFDLAEKISFQEMLVKDVDHEDVRILSLKLFDHL</sequence>
<dbReference type="Proteomes" id="UP001630127">
    <property type="component" value="Unassembled WGS sequence"/>
</dbReference>
<proteinExistence type="predicted"/>
<dbReference type="PANTHER" id="PTHR46033:SF8">
    <property type="entry name" value="PROTEIN MAINTENANCE OF MERISTEMS-LIKE"/>
    <property type="match status" value="1"/>
</dbReference>
<gene>
    <name evidence="2" type="ORF">ACH5RR_015130</name>
</gene>
<organism evidence="2 3">
    <name type="scientific">Cinchona calisaya</name>
    <dbReference type="NCBI Taxonomy" id="153742"/>
    <lineage>
        <taxon>Eukaryota</taxon>
        <taxon>Viridiplantae</taxon>
        <taxon>Streptophyta</taxon>
        <taxon>Embryophyta</taxon>
        <taxon>Tracheophyta</taxon>
        <taxon>Spermatophyta</taxon>
        <taxon>Magnoliopsida</taxon>
        <taxon>eudicotyledons</taxon>
        <taxon>Gunneridae</taxon>
        <taxon>Pentapetalae</taxon>
        <taxon>asterids</taxon>
        <taxon>lamiids</taxon>
        <taxon>Gentianales</taxon>
        <taxon>Rubiaceae</taxon>
        <taxon>Cinchonoideae</taxon>
        <taxon>Cinchoneae</taxon>
        <taxon>Cinchona</taxon>
    </lineage>
</organism>
<dbReference type="EMBL" id="JBJUIK010000007">
    <property type="protein sequence ID" value="KAL3522296.1"/>
    <property type="molecule type" value="Genomic_DNA"/>
</dbReference>
<protein>
    <submittedName>
        <fullName evidence="2">Uncharacterized protein</fullName>
    </submittedName>
</protein>
<dbReference type="InterPro" id="IPR044824">
    <property type="entry name" value="MAIN-like"/>
</dbReference>
<evidence type="ECO:0000313" key="3">
    <source>
        <dbReference type="Proteomes" id="UP001630127"/>
    </source>
</evidence>
<dbReference type="PANTHER" id="PTHR46033">
    <property type="entry name" value="PROTEIN MAIN-LIKE 2"/>
    <property type="match status" value="1"/>
</dbReference>
<keyword evidence="1" id="KW-1133">Transmembrane helix</keyword>
<evidence type="ECO:0000256" key="1">
    <source>
        <dbReference type="SAM" id="Phobius"/>
    </source>
</evidence>
<keyword evidence="3" id="KW-1185">Reference proteome</keyword>
<reference evidence="2 3" key="1">
    <citation type="submission" date="2024-11" db="EMBL/GenBank/DDBJ databases">
        <title>A near-complete genome assembly of Cinchona calisaya.</title>
        <authorList>
            <person name="Lian D.C."/>
            <person name="Zhao X.W."/>
            <person name="Wei L."/>
        </authorList>
    </citation>
    <scope>NUCLEOTIDE SEQUENCE [LARGE SCALE GENOMIC DNA]</scope>
    <source>
        <tissue evidence="2">Nenye</tissue>
    </source>
</reference>
<keyword evidence="1" id="KW-0472">Membrane</keyword>
<evidence type="ECO:0000313" key="2">
    <source>
        <dbReference type="EMBL" id="KAL3522296.1"/>
    </source>
</evidence>
<keyword evidence="1" id="KW-0812">Transmembrane</keyword>
<name>A0ABD2ZU03_9GENT</name>
<dbReference type="AlphaFoldDB" id="A0ABD2ZU03"/>
<accession>A0ABD2ZU03</accession>
<feature type="transmembrane region" description="Helical" evidence="1">
    <location>
        <begin position="52"/>
        <end position="74"/>
    </location>
</feature>